<name>A0A7G9SGE5_9SPHN</name>
<evidence type="ECO:0000259" key="3">
    <source>
        <dbReference type="PROSITE" id="PS51186"/>
    </source>
</evidence>
<keyword evidence="2" id="KW-0012">Acyltransferase</keyword>
<evidence type="ECO:0000256" key="1">
    <source>
        <dbReference type="ARBA" id="ARBA00022679"/>
    </source>
</evidence>
<dbReference type="Gene3D" id="3.40.630.30">
    <property type="match status" value="1"/>
</dbReference>
<dbReference type="InterPro" id="IPR000182">
    <property type="entry name" value="GNAT_dom"/>
</dbReference>
<dbReference type="KEGG" id="slut:H9L13_09710"/>
<keyword evidence="5" id="KW-1185">Reference proteome</keyword>
<evidence type="ECO:0000313" key="4">
    <source>
        <dbReference type="EMBL" id="QNN66920.1"/>
    </source>
</evidence>
<dbReference type="SUPFAM" id="SSF55729">
    <property type="entry name" value="Acyl-CoA N-acyltransferases (Nat)"/>
    <property type="match status" value="1"/>
</dbReference>
<feature type="domain" description="N-acetyltransferase" evidence="3">
    <location>
        <begin position="36"/>
        <end position="183"/>
    </location>
</feature>
<organism evidence="4 5">
    <name type="scientific">Sphingomonas lutea</name>
    <dbReference type="NCBI Taxonomy" id="1045317"/>
    <lineage>
        <taxon>Bacteria</taxon>
        <taxon>Pseudomonadati</taxon>
        <taxon>Pseudomonadota</taxon>
        <taxon>Alphaproteobacteria</taxon>
        <taxon>Sphingomonadales</taxon>
        <taxon>Sphingomonadaceae</taxon>
        <taxon>Sphingomonas</taxon>
    </lineage>
</organism>
<accession>A0A7G9SGE5</accession>
<dbReference type="PROSITE" id="PS51186">
    <property type="entry name" value="GNAT"/>
    <property type="match status" value="1"/>
</dbReference>
<reference evidence="4 5" key="1">
    <citation type="submission" date="2020-08" db="EMBL/GenBank/DDBJ databases">
        <title>Genome sequence of Sphingomonas lutea KCTC 23642T.</title>
        <authorList>
            <person name="Hyun D.-W."/>
            <person name="Bae J.-W."/>
        </authorList>
    </citation>
    <scope>NUCLEOTIDE SEQUENCE [LARGE SCALE GENOMIC DNA]</scope>
    <source>
        <strain evidence="4 5">KCTC 23642</strain>
    </source>
</reference>
<proteinExistence type="predicted"/>
<evidence type="ECO:0000256" key="2">
    <source>
        <dbReference type="ARBA" id="ARBA00023315"/>
    </source>
</evidence>
<dbReference type="PANTHER" id="PTHR43800">
    <property type="entry name" value="PEPTIDYL-LYSINE N-ACETYLTRANSFERASE YJAB"/>
    <property type="match status" value="1"/>
</dbReference>
<gene>
    <name evidence="4" type="ORF">H9L13_09710</name>
</gene>
<dbReference type="InterPro" id="IPR016181">
    <property type="entry name" value="Acyl_CoA_acyltransferase"/>
</dbReference>
<dbReference type="Pfam" id="PF00583">
    <property type="entry name" value="Acetyltransf_1"/>
    <property type="match status" value="1"/>
</dbReference>
<protein>
    <submittedName>
        <fullName evidence="4">GNAT family N-acetyltransferase</fullName>
    </submittedName>
</protein>
<dbReference type="Proteomes" id="UP000515971">
    <property type="component" value="Chromosome"/>
</dbReference>
<dbReference type="GO" id="GO:0016747">
    <property type="term" value="F:acyltransferase activity, transferring groups other than amino-acyl groups"/>
    <property type="evidence" value="ECO:0007669"/>
    <property type="project" value="InterPro"/>
</dbReference>
<dbReference type="EMBL" id="CP060718">
    <property type="protein sequence ID" value="QNN66920.1"/>
    <property type="molecule type" value="Genomic_DNA"/>
</dbReference>
<dbReference type="AlphaFoldDB" id="A0A7G9SGE5"/>
<keyword evidence="1 4" id="KW-0808">Transferase</keyword>
<dbReference type="RefSeq" id="WP_187537512.1">
    <property type="nucleotide sequence ID" value="NZ_BAABJT010000001.1"/>
</dbReference>
<evidence type="ECO:0000313" key="5">
    <source>
        <dbReference type="Proteomes" id="UP000515971"/>
    </source>
</evidence>
<sequence length="202" mass="22213">MTRDRVPDGELAAIVTHLEMRQASAAPMPEGTLRLSRVAQPTPDQYRAIFRKVGARWLWFSRLVMDDARLESIITSPAVELYEVTAVEAVVGMLELDFRNAGECELAFVGLVPELSGQGHGRWLLARALDLAWRDSITRVHVHTCTLDHPAALPAYLRAGFKAVRREVEHFPDPRLAGILPADCAPQVPLLGTLTCAEAPAS</sequence>
<dbReference type="PANTHER" id="PTHR43800:SF1">
    <property type="entry name" value="PEPTIDYL-LYSINE N-ACETYLTRANSFERASE YJAB"/>
    <property type="match status" value="1"/>
</dbReference>